<dbReference type="Proteomes" id="UP000606653">
    <property type="component" value="Unassembled WGS sequence"/>
</dbReference>
<gene>
    <name evidence="6" type="ORF">GCM10010969_20630</name>
</gene>
<dbReference type="EMBL" id="BMLN01000005">
    <property type="protein sequence ID" value="GGN99954.1"/>
    <property type="molecule type" value="Genomic_DNA"/>
</dbReference>
<reference evidence="7" key="1">
    <citation type="journal article" date="2019" name="Int. J. Syst. Evol. Microbiol.">
        <title>The Global Catalogue of Microorganisms (GCM) 10K type strain sequencing project: providing services to taxonomists for standard genome sequencing and annotation.</title>
        <authorList>
            <consortium name="The Broad Institute Genomics Platform"/>
            <consortium name="The Broad Institute Genome Sequencing Center for Infectious Disease"/>
            <person name="Wu L."/>
            <person name="Ma J."/>
        </authorList>
    </citation>
    <scope>NUCLEOTIDE SEQUENCE [LARGE SCALE GENOMIC DNA]</scope>
    <source>
        <strain evidence="7">CGMCC 1.6964</strain>
    </source>
</reference>
<evidence type="ECO:0000256" key="1">
    <source>
        <dbReference type="ARBA" id="ARBA00005417"/>
    </source>
</evidence>
<keyword evidence="4 6" id="KW-0067">ATP-binding</keyword>
<dbReference type="InterPro" id="IPR027417">
    <property type="entry name" value="P-loop_NTPase"/>
</dbReference>
<dbReference type="Pfam" id="PF13732">
    <property type="entry name" value="DrrA1-3_C"/>
    <property type="match status" value="1"/>
</dbReference>
<proteinExistence type="inferred from homology"/>
<dbReference type="PROSITE" id="PS50893">
    <property type="entry name" value="ABC_TRANSPORTER_2"/>
    <property type="match status" value="1"/>
</dbReference>
<protein>
    <submittedName>
        <fullName evidence="6">ABC transporter ATP-binding protein</fullName>
    </submittedName>
</protein>
<evidence type="ECO:0000256" key="2">
    <source>
        <dbReference type="ARBA" id="ARBA00022448"/>
    </source>
</evidence>
<dbReference type="Pfam" id="PF00005">
    <property type="entry name" value="ABC_tran"/>
    <property type="match status" value="1"/>
</dbReference>
<accession>A0ABQ2L1W0</accession>
<dbReference type="PROSITE" id="PS00211">
    <property type="entry name" value="ABC_TRANSPORTER_1"/>
    <property type="match status" value="1"/>
</dbReference>
<sequence length="326" mass="36412">MKFTDSMSLGKFEPDAVLLSYYSEGANDVTLSINQLGKQYGGNYVVDNVTLEVKAGQAFGLLGGNGAGKTTTIRSVLGLLEYDRGAVLWNGKSFLENRPSVGYLPEERGLYPKETVSEQLTYLARLEGMKKGDAKKALKMWLERLGISEHENKRVEQLSKGNQQKVQIISALIHDPELVILDEPFSGLDPVNADMLASVVKEQIALGKALVFCSHQMMQVEQFCENICIMKRGRMQINGKLSDIKSSYGRNNLILRSETDLAPFLERKGLSDIRRDAQEWTIKVQDESQAHELMRELGQAGVPMLKFELKEPSLHEIFIEKVGEAV</sequence>
<evidence type="ECO:0000313" key="7">
    <source>
        <dbReference type="Proteomes" id="UP000606653"/>
    </source>
</evidence>
<evidence type="ECO:0000256" key="3">
    <source>
        <dbReference type="ARBA" id="ARBA00022741"/>
    </source>
</evidence>
<dbReference type="RefSeq" id="WP_018978993.1">
    <property type="nucleotide sequence ID" value="NZ_BMLN01000005.1"/>
</dbReference>
<evidence type="ECO:0000313" key="6">
    <source>
        <dbReference type="EMBL" id="GGN99954.1"/>
    </source>
</evidence>
<comment type="caution">
    <text evidence="6">The sequence shown here is derived from an EMBL/GenBank/DDBJ whole genome shotgun (WGS) entry which is preliminary data.</text>
</comment>
<dbReference type="PANTHER" id="PTHR42711">
    <property type="entry name" value="ABC TRANSPORTER ATP-BINDING PROTEIN"/>
    <property type="match status" value="1"/>
</dbReference>
<dbReference type="SMART" id="SM00382">
    <property type="entry name" value="AAA"/>
    <property type="match status" value="1"/>
</dbReference>
<dbReference type="InterPro" id="IPR003593">
    <property type="entry name" value="AAA+_ATPase"/>
</dbReference>
<dbReference type="InterPro" id="IPR003439">
    <property type="entry name" value="ABC_transporter-like_ATP-bd"/>
</dbReference>
<evidence type="ECO:0000259" key="5">
    <source>
        <dbReference type="PROSITE" id="PS50893"/>
    </source>
</evidence>
<name>A0ABQ2L1W0_9BACL</name>
<organism evidence="6 7">
    <name type="scientific">Saccharibacillus kuerlensis</name>
    <dbReference type="NCBI Taxonomy" id="459527"/>
    <lineage>
        <taxon>Bacteria</taxon>
        <taxon>Bacillati</taxon>
        <taxon>Bacillota</taxon>
        <taxon>Bacilli</taxon>
        <taxon>Bacillales</taxon>
        <taxon>Paenibacillaceae</taxon>
        <taxon>Saccharibacillus</taxon>
    </lineage>
</organism>
<keyword evidence="7" id="KW-1185">Reference proteome</keyword>
<dbReference type="GO" id="GO:0005524">
    <property type="term" value="F:ATP binding"/>
    <property type="evidence" value="ECO:0007669"/>
    <property type="project" value="UniProtKB-KW"/>
</dbReference>
<keyword evidence="2" id="KW-0813">Transport</keyword>
<dbReference type="PANTHER" id="PTHR42711:SF5">
    <property type="entry name" value="ABC TRANSPORTER ATP-BINDING PROTEIN NATA"/>
    <property type="match status" value="1"/>
</dbReference>
<keyword evidence="3" id="KW-0547">Nucleotide-binding</keyword>
<dbReference type="Gene3D" id="3.40.50.300">
    <property type="entry name" value="P-loop containing nucleotide triphosphate hydrolases"/>
    <property type="match status" value="1"/>
</dbReference>
<dbReference type="InterPro" id="IPR050763">
    <property type="entry name" value="ABC_transporter_ATP-binding"/>
</dbReference>
<comment type="similarity">
    <text evidence="1">Belongs to the ABC transporter superfamily.</text>
</comment>
<evidence type="ECO:0000256" key="4">
    <source>
        <dbReference type="ARBA" id="ARBA00022840"/>
    </source>
</evidence>
<dbReference type="InterPro" id="IPR017871">
    <property type="entry name" value="ABC_transporter-like_CS"/>
</dbReference>
<dbReference type="InterPro" id="IPR025302">
    <property type="entry name" value="DrrA1/2-like_C"/>
</dbReference>
<dbReference type="SUPFAM" id="SSF52540">
    <property type="entry name" value="P-loop containing nucleoside triphosphate hydrolases"/>
    <property type="match status" value="1"/>
</dbReference>
<feature type="domain" description="ABC transporter" evidence="5">
    <location>
        <begin position="31"/>
        <end position="257"/>
    </location>
</feature>